<accession>A0A9P3GFI1</accession>
<gene>
    <name evidence="1" type="ORF">PsYK624_101480</name>
</gene>
<organism evidence="1 2">
    <name type="scientific">Phanerochaete sordida</name>
    <dbReference type="NCBI Taxonomy" id="48140"/>
    <lineage>
        <taxon>Eukaryota</taxon>
        <taxon>Fungi</taxon>
        <taxon>Dikarya</taxon>
        <taxon>Basidiomycota</taxon>
        <taxon>Agaricomycotina</taxon>
        <taxon>Agaricomycetes</taxon>
        <taxon>Polyporales</taxon>
        <taxon>Phanerochaetaceae</taxon>
        <taxon>Phanerochaete</taxon>
    </lineage>
</organism>
<sequence length="554" mass="62797">MATNDPEVHFMASDQAKVVVDPLALPVELWQAILDDVSDLDLVRFQDVSLYAHDIVWDSTPLRYRAEQFRLCTADGPASQDLTLDARLVAQKEWHKSWRSFGRSVATLHTFERGTYPEPYISASLFADPVASETANRGCFDTLRFIRLPSIRRGVGLQSWILDDLPEFERAPNIFAFDYDQDLLVILQKDEANSVRLIICTCSTGAVHPKTTSSLLGCLFDVEFYGFSCLRIHCAMVGWSYSMAGKGQRLFVWDWTHRRICLDVITCTMTEESHVKGFAFLDARHIIILFEKVAERQAILVVIDCYHDQEGSGAMYPSTSPYDPRIVASLCLPPRRRNRRPKPWASVNIECRPCSENAAPADDARFHWAPHDDIAVVTLLEDELWEHYSIHFHIIIPTHVLRSRLHAPTTMSQMQPVPWSEWGMHTHTIQTGWRSLGRDALCGSRLCAPAFTLCRLVLFDFAPADVFARHPEPEPDDPEFARYLRECRVYASFFDPPGKDWSALRAPFCATLTDFGSACAYMLAEDGLVLPYGQPQGAESDAEPSDSRLEIYTV</sequence>
<evidence type="ECO:0008006" key="3">
    <source>
        <dbReference type="Google" id="ProtNLM"/>
    </source>
</evidence>
<proteinExistence type="predicted"/>
<reference evidence="1 2" key="1">
    <citation type="submission" date="2021-08" db="EMBL/GenBank/DDBJ databases">
        <title>Draft Genome Sequence of Phanerochaete sordida strain YK-624.</title>
        <authorList>
            <person name="Mori T."/>
            <person name="Dohra H."/>
            <person name="Suzuki T."/>
            <person name="Kawagishi H."/>
            <person name="Hirai H."/>
        </authorList>
    </citation>
    <scope>NUCLEOTIDE SEQUENCE [LARGE SCALE GENOMIC DNA]</scope>
    <source>
        <strain evidence="1 2">YK-624</strain>
    </source>
</reference>
<evidence type="ECO:0000313" key="2">
    <source>
        <dbReference type="Proteomes" id="UP000703269"/>
    </source>
</evidence>
<dbReference type="EMBL" id="BPQB01000036">
    <property type="protein sequence ID" value="GJE93981.1"/>
    <property type="molecule type" value="Genomic_DNA"/>
</dbReference>
<dbReference type="Proteomes" id="UP000703269">
    <property type="component" value="Unassembled WGS sequence"/>
</dbReference>
<keyword evidence="2" id="KW-1185">Reference proteome</keyword>
<dbReference type="AlphaFoldDB" id="A0A9P3GFI1"/>
<protein>
    <recommendedName>
        <fullName evidence="3">F-box domain-containing protein</fullName>
    </recommendedName>
</protein>
<evidence type="ECO:0000313" key="1">
    <source>
        <dbReference type="EMBL" id="GJE93981.1"/>
    </source>
</evidence>
<name>A0A9P3GFI1_9APHY</name>
<comment type="caution">
    <text evidence="1">The sequence shown here is derived from an EMBL/GenBank/DDBJ whole genome shotgun (WGS) entry which is preliminary data.</text>
</comment>
<dbReference type="OrthoDB" id="2747824at2759"/>